<evidence type="ECO:0000256" key="1">
    <source>
        <dbReference type="ARBA" id="ARBA00004496"/>
    </source>
</evidence>
<evidence type="ECO:0000256" key="4">
    <source>
        <dbReference type="ARBA" id="ARBA00022490"/>
    </source>
</evidence>
<dbReference type="InterPro" id="IPR029063">
    <property type="entry name" value="SAM-dependent_MTases_sf"/>
</dbReference>
<keyword evidence="9" id="KW-1185">Reference proteome</keyword>
<dbReference type="EMBL" id="JADBJN010000004">
    <property type="protein sequence ID" value="KAG5668419.1"/>
    <property type="molecule type" value="Genomic_DNA"/>
</dbReference>
<dbReference type="OrthoDB" id="73890at2759"/>
<organism evidence="8 9">
    <name type="scientific">Polypedilum vanderplanki</name>
    <name type="common">Sleeping chironomid midge</name>
    <dbReference type="NCBI Taxonomy" id="319348"/>
    <lineage>
        <taxon>Eukaryota</taxon>
        <taxon>Metazoa</taxon>
        <taxon>Ecdysozoa</taxon>
        <taxon>Arthropoda</taxon>
        <taxon>Hexapoda</taxon>
        <taxon>Insecta</taxon>
        <taxon>Pterygota</taxon>
        <taxon>Neoptera</taxon>
        <taxon>Endopterygota</taxon>
        <taxon>Diptera</taxon>
        <taxon>Nematocera</taxon>
        <taxon>Chironomoidea</taxon>
        <taxon>Chironomidae</taxon>
        <taxon>Chironominae</taxon>
        <taxon>Polypedilum</taxon>
        <taxon>Polypedilum</taxon>
    </lineage>
</organism>
<dbReference type="AlphaFoldDB" id="A0A9J6BG03"/>
<evidence type="ECO:0000256" key="6">
    <source>
        <dbReference type="ARBA" id="ARBA00022679"/>
    </source>
</evidence>
<sequence>MALRLQSETNCGLIHQLEACGIIKNKTVADVMKQTDRKIYCPVNHPYVDKSESIGEYTTIAAPHIHAYILENLYEFINADSKILDIDCGSGYLTACFARLIEARAEECNTIPNGVVISFDDQEELVEFAIDNLNTDDPDLIADERVKIIHGNGRVECGDYGPFDVIYVGGNRDATPIELYFQLKFGGRMLCVLNTKNGSQQIMQYYKNGSVKHYIESINLDDQILIADGIVKIIQIDDTKSCIEFGLFDVIHVGDAAAELAVKVIKQLKVNGRMLCCVETRNGNIMKQYDGINNEEVIKRLFKDEMNILFVD</sequence>
<keyword evidence="4" id="KW-0963">Cytoplasm</keyword>
<evidence type="ECO:0000256" key="2">
    <source>
        <dbReference type="ARBA" id="ARBA00005369"/>
    </source>
</evidence>
<evidence type="ECO:0000256" key="7">
    <source>
        <dbReference type="ARBA" id="ARBA00022691"/>
    </source>
</evidence>
<dbReference type="EC" id="2.1.1.77" evidence="3"/>
<dbReference type="SUPFAM" id="SSF53335">
    <property type="entry name" value="S-adenosyl-L-methionine-dependent methyltransferases"/>
    <property type="match status" value="1"/>
</dbReference>
<keyword evidence="5" id="KW-0489">Methyltransferase</keyword>
<dbReference type="Proteomes" id="UP001107558">
    <property type="component" value="Chromosome 4"/>
</dbReference>
<comment type="caution">
    <text evidence="8">The sequence shown here is derived from an EMBL/GenBank/DDBJ whole genome shotgun (WGS) entry which is preliminary data.</text>
</comment>
<dbReference type="GO" id="GO:0004719">
    <property type="term" value="F:protein-L-isoaspartate (D-aspartate) O-methyltransferase activity"/>
    <property type="evidence" value="ECO:0007669"/>
    <property type="project" value="UniProtKB-EC"/>
</dbReference>
<evidence type="ECO:0000256" key="3">
    <source>
        <dbReference type="ARBA" id="ARBA00011890"/>
    </source>
</evidence>
<proteinExistence type="inferred from homology"/>
<dbReference type="PANTHER" id="PTHR11579:SF0">
    <property type="entry name" value="PROTEIN-L-ISOASPARTATE(D-ASPARTATE) O-METHYLTRANSFERASE"/>
    <property type="match status" value="1"/>
</dbReference>
<evidence type="ECO:0000313" key="8">
    <source>
        <dbReference type="EMBL" id="KAG5668419.1"/>
    </source>
</evidence>
<protein>
    <recommendedName>
        <fullName evidence="3">protein-L-isoaspartate(D-aspartate) O-methyltransferase</fullName>
        <ecNumber evidence="3">2.1.1.77</ecNumber>
    </recommendedName>
</protein>
<name>A0A9J6BG03_POLVA</name>
<dbReference type="GO" id="GO:0005737">
    <property type="term" value="C:cytoplasm"/>
    <property type="evidence" value="ECO:0007669"/>
    <property type="project" value="UniProtKB-SubCell"/>
</dbReference>
<reference evidence="8" key="1">
    <citation type="submission" date="2021-03" db="EMBL/GenBank/DDBJ databases">
        <title>Chromosome level genome of the anhydrobiotic midge Polypedilum vanderplanki.</title>
        <authorList>
            <person name="Yoshida Y."/>
            <person name="Kikawada T."/>
            <person name="Gusev O."/>
        </authorList>
    </citation>
    <scope>NUCLEOTIDE SEQUENCE</scope>
    <source>
        <strain evidence="8">NIAS01</strain>
        <tissue evidence="8">Whole body or cell culture</tissue>
    </source>
</reference>
<accession>A0A9J6BG03</accession>
<dbReference type="Pfam" id="PF01135">
    <property type="entry name" value="PCMT"/>
    <property type="match status" value="2"/>
</dbReference>
<dbReference type="InterPro" id="IPR000682">
    <property type="entry name" value="PCMT"/>
</dbReference>
<dbReference type="PANTHER" id="PTHR11579">
    <property type="entry name" value="PROTEIN-L-ISOASPARTATE O-METHYLTRANSFERASE"/>
    <property type="match status" value="1"/>
</dbReference>
<dbReference type="CDD" id="cd02440">
    <property type="entry name" value="AdoMet_MTases"/>
    <property type="match status" value="1"/>
</dbReference>
<keyword evidence="6" id="KW-0808">Transferase</keyword>
<comment type="similarity">
    <text evidence="2">Belongs to the methyltransferase superfamily. L-isoaspartyl/D-aspartyl protein methyltransferase family.</text>
</comment>
<dbReference type="Gene3D" id="3.40.50.150">
    <property type="entry name" value="Vaccinia Virus protein VP39"/>
    <property type="match status" value="2"/>
</dbReference>
<keyword evidence="7" id="KW-0949">S-adenosyl-L-methionine</keyword>
<evidence type="ECO:0000256" key="5">
    <source>
        <dbReference type="ARBA" id="ARBA00022603"/>
    </source>
</evidence>
<evidence type="ECO:0000313" key="9">
    <source>
        <dbReference type="Proteomes" id="UP001107558"/>
    </source>
</evidence>
<gene>
    <name evidence="8" type="ORF">PVAND_016359</name>
</gene>
<dbReference type="GO" id="GO:0032259">
    <property type="term" value="P:methylation"/>
    <property type="evidence" value="ECO:0007669"/>
    <property type="project" value="UniProtKB-KW"/>
</dbReference>
<comment type="subcellular location">
    <subcellularLocation>
        <location evidence="1">Cytoplasm</location>
    </subcellularLocation>
</comment>